<keyword evidence="3" id="KW-0240">DNA-directed RNA polymerase</keyword>
<dbReference type="Gene3D" id="3.90.1100.10">
    <property type="match status" value="1"/>
</dbReference>
<name>A0A6C0C060_9ZZZZ</name>
<feature type="compositionally biased region" description="Polar residues" evidence="9">
    <location>
        <begin position="1580"/>
        <end position="1589"/>
    </location>
</feature>
<evidence type="ECO:0000259" key="10">
    <source>
        <dbReference type="Pfam" id="PF00562"/>
    </source>
</evidence>
<feature type="region of interest" description="Disordered" evidence="9">
    <location>
        <begin position="1574"/>
        <end position="1594"/>
    </location>
</feature>
<keyword evidence="5" id="KW-0548">Nucleotidyltransferase</keyword>
<dbReference type="InterPro" id="IPR007641">
    <property type="entry name" value="RNA_pol_Rpb2_7"/>
</dbReference>
<dbReference type="GO" id="GO:0032549">
    <property type="term" value="F:ribonucleoside binding"/>
    <property type="evidence" value="ECO:0007669"/>
    <property type="project" value="InterPro"/>
</dbReference>
<feature type="domain" description="RNA polymerase Rpb2" evidence="14">
    <location>
        <begin position="518"/>
        <end position="580"/>
    </location>
</feature>
<keyword evidence="6" id="KW-0479">Metal-binding</keyword>
<proteinExistence type="inferred from homology"/>
<dbReference type="Gene3D" id="2.40.270.10">
    <property type="entry name" value="DNA-directed RNA polymerase, subunit 2, domain 6"/>
    <property type="match status" value="1"/>
</dbReference>
<feature type="domain" description="RNA polymerase beta subunit protrusion" evidence="13">
    <location>
        <begin position="20"/>
        <end position="469"/>
    </location>
</feature>
<keyword evidence="4" id="KW-0808">Transferase</keyword>
<evidence type="ECO:0000259" key="13">
    <source>
        <dbReference type="Pfam" id="PF04563"/>
    </source>
</evidence>
<sequence length="1614" mass="183747">MNSEITWKVINSQFKDNYQYLVRHHIESYNHFFNDQIFQIFKENNPLFLGSDYNQKTQQFKNQCVMYFGGKDGSKIYFGKPTIYDGKDNFHNMYPNEARLRNMNYAMTIHYDVEVEFITILDETELKGGHSNDFSSFSKINMKNIDDAMNKFKMEGGAKASKRKNQYDVEMTTSESNELKETYSSDGKVLKRIMTLKKMYLGKFPIMLQSDFCILRGLSRETRFSMGECKNDIGGYFIVDGKEKTVVCQEKFADNMLYIHEANDDTYLYKAEIRSISENVSKPMRNMFVGIVAPDSKYKNKNIVVNIPNVRKPMPLFIVFRALGIISDKSIITHCLCNLEKYDSYLQYFESSVYDACSIMTQQAAIKYIATFTKWKTTEYTMEILSDYFLPHIGENNYKSKALFLGHMVKSLLDCYSGNKKDVDRDSFKYKRIETAGSLMYDLFREYYIAQLRTIHLEFEKRLLLNQSLYENNLIGLVNQFYVQIFSDRVVESGFKKGFKGNWGATAHTKRIGVLQELNYLTHASMLSHLRKTNLHMDSGAKVVGPRILHGSHWGFFDPIDTPDGGNIGLHKHMSISAYVSRGISRTHIINWLNENTKIELIENVFLSHIDKFTKVFVNGYMHSIVKKPYELIDTFKLHRRNGLIPIYTSINFELTDNLINIYCDGGRICRPIFYKDGKNMSFENKSTLTAIDKGTYKWNDLITGFNEKKIENYHPNDYNMYSMETLYGFSSSPTKLQSFIDNKGIIDYIDSSESDSAMIALKYEDYLANKDKYTHMEIHESLILGVMCNLIPYPENNPATRNSFSCGQSKQATSLVHTNYQLRMDKSNIILNNGQIPLVKTRYMEHINNEENVYGVNTMVAIMTYTSYNVEDAVLVNEGSLQRGMFNTTYFSTYSSHEESEMSNGETISKVFTNIENDPTVMNLKAGYDYSFLDANGVVKEGTQLNEKVILIGNAVSNSSEPGVKMDNSTKTKKGQLGVVDKTYITEGEEGKRLCKIRVRETRIPNLGDKFASRAGQKGTVGLVIPEENMPFMKNGMRPDIIVNPHALPSRMTIGQLVETITGKASAHYGGFGDSTAFINKGSKIKVMGNMLNKAGYHSSGNEILYNGMTGEQLDSEIFMGPTYYMRLKHMVKDKINFRALGPRNVLTRQPVSGRANDGGLRIGEMERDGVISHGAAEFMKDSMMTRGDKYKFAVCNQSGLVAIYNPDKKLFFSPLLDGPLKYTGSLAEDNLRIENVTQHGRDFSVISVPYTFKLLFQELQAMNVQMRIITEDNISHIENMHYSNNIKNIMQSENDDIKELIKELIDGSKMKKLQQNKLQSTPQEEKDDRAEKRQENAILEIDKQFKRIYLKKYPNTIEQDIKQAYSVFLKDGIIISPDQIPRTPTDSPPGDFDPQTPTDTPPDDSPTTPDSYYVPVTPEDYENLPSPEKRSITDLDSPPFAPDVNDEEFTTKYEKGDKVNFRGDFKPDRVWSIKNVSDKFITIESEDQQGLDENNYVKVVTPLDINKLKTIPHNEPHSQPLTPISSLENSNQPMSGGAPPAINFAPVFNMNGGKGDVEIGADTSAKIPMNILHGSGEPVQQESNTALSGGIDEKEFSTTDLTKNAFTIKKVE</sequence>
<feature type="region of interest" description="Disordered" evidence="9">
    <location>
        <begin position="1512"/>
        <end position="1541"/>
    </location>
</feature>
<dbReference type="GO" id="GO:0003899">
    <property type="term" value="F:DNA-directed RNA polymerase activity"/>
    <property type="evidence" value="ECO:0007669"/>
    <property type="project" value="UniProtKB-EC"/>
</dbReference>
<feature type="compositionally biased region" description="Basic and acidic residues" evidence="9">
    <location>
        <begin position="1325"/>
        <end position="1337"/>
    </location>
</feature>
<evidence type="ECO:0000259" key="15">
    <source>
        <dbReference type="Pfam" id="PF04566"/>
    </source>
</evidence>
<dbReference type="EC" id="2.7.7.6" evidence="2"/>
<feature type="compositionally biased region" description="Low complexity" evidence="9">
    <location>
        <begin position="1390"/>
        <end position="1400"/>
    </location>
</feature>
<accession>A0A6C0C060</accession>
<dbReference type="Gene3D" id="3.90.1800.10">
    <property type="entry name" value="RNA polymerase alpha subunit dimerisation domain"/>
    <property type="match status" value="1"/>
</dbReference>
<dbReference type="Pfam" id="PF00562">
    <property type="entry name" value="RNA_pol_Rpb2_6"/>
    <property type="match status" value="1"/>
</dbReference>
<dbReference type="GO" id="GO:0006351">
    <property type="term" value="P:DNA-templated transcription"/>
    <property type="evidence" value="ECO:0007669"/>
    <property type="project" value="InterPro"/>
</dbReference>
<evidence type="ECO:0000256" key="3">
    <source>
        <dbReference type="ARBA" id="ARBA00022478"/>
    </source>
</evidence>
<dbReference type="InterPro" id="IPR014724">
    <property type="entry name" value="RNA_pol_RPB2_OB-fold"/>
</dbReference>
<keyword evidence="7" id="KW-0862">Zinc</keyword>
<dbReference type="PANTHER" id="PTHR20856">
    <property type="entry name" value="DNA-DIRECTED RNA POLYMERASE I SUBUNIT 2"/>
    <property type="match status" value="1"/>
</dbReference>
<feature type="compositionally biased region" description="Polar residues" evidence="9">
    <location>
        <begin position="1519"/>
        <end position="1536"/>
    </location>
</feature>
<dbReference type="Gene3D" id="3.90.1110.10">
    <property type="entry name" value="RNA polymerase Rpb2, domain 2"/>
    <property type="match status" value="1"/>
</dbReference>
<evidence type="ECO:0000256" key="4">
    <source>
        <dbReference type="ARBA" id="ARBA00022679"/>
    </source>
</evidence>
<dbReference type="InterPro" id="IPR037033">
    <property type="entry name" value="DNA-dir_RNAP_su2_hyb_sf"/>
</dbReference>
<feature type="domain" description="RNA polymerase Rpb2" evidence="12">
    <location>
        <begin position="299"/>
        <end position="434"/>
    </location>
</feature>
<feature type="compositionally biased region" description="Polar residues" evidence="9">
    <location>
        <begin position="1315"/>
        <end position="1324"/>
    </location>
</feature>
<dbReference type="InterPro" id="IPR007645">
    <property type="entry name" value="RNA_pol_Rpb2_3"/>
</dbReference>
<dbReference type="InterPro" id="IPR007120">
    <property type="entry name" value="DNA-dir_RNAP_su2_dom"/>
</dbReference>
<evidence type="ECO:0000256" key="9">
    <source>
        <dbReference type="SAM" id="MobiDB-lite"/>
    </source>
</evidence>
<evidence type="ECO:0000259" key="14">
    <source>
        <dbReference type="Pfam" id="PF04565"/>
    </source>
</evidence>
<evidence type="ECO:0000256" key="8">
    <source>
        <dbReference type="ARBA" id="ARBA00023163"/>
    </source>
</evidence>
<dbReference type="InterPro" id="IPR007642">
    <property type="entry name" value="RNA_pol_Rpb2_2"/>
</dbReference>
<dbReference type="GO" id="GO:0003677">
    <property type="term" value="F:DNA binding"/>
    <property type="evidence" value="ECO:0007669"/>
    <property type="project" value="InterPro"/>
</dbReference>
<dbReference type="InterPro" id="IPR015712">
    <property type="entry name" value="DNA-dir_RNA_pol_su2"/>
</dbReference>
<dbReference type="Gene3D" id="2.40.50.150">
    <property type="match status" value="1"/>
</dbReference>
<feature type="domain" description="RNA polymerase Rpb2" evidence="15">
    <location>
        <begin position="616"/>
        <end position="675"/>
    </location>
</feature>
<evidence type="ECO:0000313" key="16">
    <source>
        <dbReference type="EMBL" id="QHS97987.1"/>
    </source>
</evidence>
<dbReference type="InterPro" id="IPR007644">
    <property type="entry name" value="RNA_pol_bsu_protrusion"/>
</dbReference>
<evidence type="ECO:0000256" key="2">
    <source>
        <dbReference type="ARBA" id="ARBA00012418"/>
    </source>
</evidence>
<evidence type="ECO:0000256" key="7">
    <source>
        <dbReference type="ARBA" id="ARBA00022833"/>
    </source>
</evidence>
<evidence type="ECO:0000256" key="1">
    <source>
        <dbReference type="ARBA" id="ARBA00006835"/>
    </source>
</evidence>
<dbReference type="PROSITE" id="PS01166">
    <property type="entry name" value="RNA_POL_BETA"/>
    <property type="match status" value="1"/>
</dbReference>
<evidence type="ECO:0000259" key="12">
    <source>
        <dbReference type="Pfam" id="PF04561"/>
    </source>
</evidence>
<keyword evidence="8" id="KW-0804">Transcription</keyword>
<dbReference type="GO" id="GO:0000428">
    <property type="term" value="C:DNA-directed RNA polymerase complex"/>
    <property type="evidence" value="ECO:0007669"/>
    <property type="project" value="UniProtKB-KW"/>
</dbReference>
<dbReference type="InterPro" id="IPR037034">
    <property type="entry name" value="RNA_pol_Rpb2_2_sf"/>
</dbReference>
<dbReference type="Pfam" id="PF04561">
    <property type="entry name" value="RNA_pol_Rpb2_2"/>
    <property type="match status" value="1"/>
</dbReference>
<feature type="domain" description="DNA-directed RNA polymerase subunit 2 hybrid-binding" evidence="10">
    <location>
        <begin position="788"/>
        <end position="1157"/>
    </location>
</feature>
<dbReference type="EMBL" id="MN739312">
    <property type="protein sequence ID" value="QHS97987.1"/>
    <property type="molecule type" value="Genomic_DNA"/>
</dbReference>
<comment type="similarity">
    <text evidence="1">Belongs to the RNA polymerase beta chain family.</text>
</comment>
<dbReference type="Pfam" id="PF04566">
    <property type="entry name" value="RNA_pol_Rpb2_4"/>
    <property type="match status" value="1"/>
</dbReference>
<dbReference type="Pfam" id="PF04565">
    <property type="entry name" value="RNA_pol_Rpb2_3"/>
    <property type="match status" value="1"/>
</dbReference>
<dbReference type="GO" id="GO:0046872">
    <property type="term" value="F:metal ion binding"/>
    <property type="evidence" value="ECO:0007669"/>
    <property type="project" value="UniProtKB-KW"/>
</dbReference>
<dbReference type="SUPFAM" id="SSF64484">
    <property type="entry name" value="beta and beta-prime subunits of DNA dependent RNA-polymerase"/>
    <property type="match status" value="1"/>
</dbReference>
<feature type="region of interest" description="Disordered" evidence="9">
    <location>
        <begin position="1379"/>
        <end position="1448"/>
    </location>
</feature>
<feature type="region of interest" description="Disordered" evidence="9">
    <location>
        <begin position="1313"/>
        <end position="1337"/>
    </location>
</feature>
<evidence type="ECO:0000256" key="5">
    <source>
        <dbReference type="ARBA" id="ARBA00022695"/>
    </source>
</evidence>
<evidence type="ECO:0000256" key="6">
    <source>
        <dbReference type="ARBA" id="ARBA00022723"/>
    </source>
</evidence>
<feature type="domain" description="RNA polymerase Rpb2" evidence="11">
    <location>
        <begin position="1160"/>
        <end position="1272"/>
    </location>
</feature>
<reference evidence="16" key="1">
    <citation type="journal article" date="2020" name="Nature">
        <title>Giant virus diversity and host interactions through global metagenomics.</title>
        <authorList>
            <person name="Schulz F."/>
            <person name="Roux S."/>
            <person name="Paez-Espino D."/>
            <person name="Jungbluth S."/>
            <person name="Walsh D.A."/>
            <person name="Denef V.J."/>
            <person name="McMahon K.D."/>
            <person name="Konstantinidis K.T."/>
            <person name="Eloe-Fadrosh E.A."/>
            <person name="Kyrpides N.C."/>
            <person name="Woyke T."/>
        </authorList>
    </citation>
    <scope>NUCLEOTIDE SEQUENCE</scope>
    <source>
        <strain evidence="16">GVMAG-M-3300020182-84</strain>
    </source>
</reference>
<evidence type="ECO:0000259" key="11">
    <source>
        <dbReference type="Pfam" id="PF04560"/>
    </source>
</evidence>
<organism evidence="16">
    <name type="scientific">viral metagenome</name>
    <dbReference type="NCBI Taxonomy" id="1070528"/>
    <lineage>
        <taxon>unclassified sequences</taxon>
        <taxon>metagenomes</taxon>
        <taxon>organismal metagenomes</taxon>
    </lineage>
</organism>
<dbReference type="InterPro" id="IPR007646">
    <property type="entry name" value="RNA_pol_Rpb2_4"/>
</dbReference>
<dbReference type="Pfam" id="PF04563">
    <property type="entry name" value="RNA_pol_Rpb2_1"/>
    <property type="match status" value="1"/>
</dbReference>
<dbReference type="InterPro" id="IPR007121">
    <property type="entry name" value="RNA_pol_bsu_CS"/>
</dbReference>
<dbReference type="CDD" id="cd00653">
    <property type="entry name" value="RNA_pol_B_RPB2"/>
    <property type="match status" value="1"/>
</dbReference>
<protein>
    <recommendedName>
        <fullName evidence="2">DNA-directed RNA polymerase</fullName>
        <ecNumber evidence="2">2.7.7.6</ecNumber>
    </recommendedName>
</protein>
<dbReference type="Pfam" id="PF04560">
    <property type="entry name" value="RNA_pol_Rpb2_7"/>
    <property type="match status" value="1"/>
</dbReference>